<sequence>MAIFKTEDIVRDEAGKILGFDHNLKSTTLGIGVGQLTTFKQLGFKSDKKPDGWYLPSNSNDVAIILETKNSNEDIKKEKWIDELFSNIDIISSKYKKIIGILYNGYNVDVYKNKELINTAKTLQDKQYYIDLFKDNSIDKNKIYSLTKKINDLLHFKFGIKNLYHRMIFTASALVVERFGGNLDAIKNNGYEPFRNKIYDTLAKSLQEHRRQNLKIDILLEVYSEIRMNVVENQDDINSFIDSVIDISHSVNSNNWNGEDVMGIFFNEFNRYKKKSESGQVFTPEHITSFMYDLIGVSHNDKVLDATCGSGGFLVKAMANMIKEVGGINTIEAENIKKDQLFGIEFDREIFALACANMLIHKDGKTNLEQLDTRETQACEWIKSKPITKVLMNPPYERKYGCKKIVENVLENVPVGTKCAFILLIKNWKKTK</sequence>
<dbReference type="AlphaFoldDB" id="I3DIN1"/>
<evidence type="ECO:0000256" key="2">
    <source>
        <dbReference type="ARBA" id="ARBA00011900"/>
    </source>
</evidence>
<dbReference type="Proteomes" id="UP000006457">
    <property type="component" value="Unassembled WGS sequence"/>
</dbReference>
<keyword evidence="10" id="KW-1185">Reference proteome</keyword>
<dbReference type="PANTHER" id="PTHR42933">
    <property type="entry name" value="SLR6095 PROTEIN"/>
    <property type="match status" value="1"/>
</dbReference>
<name>I3DIN1_9PAST</name>
<dbReference type="PRINTS" id="PR00507">
    <property type="entry name" value="N12N6MTFRASE"/>
</dbReference>
<comment type="similarity">
    <text evidence="1">Belongs to the N(4)/N(6)-methyltransferase family.</text>
</comment>
<comment type="caution">
    <text evidence="9">The sequence shown here is derived from an EMBL/GenBank/DDBJ whole genome shotgun (WGS) entry which is preliminary data.</text>
</comment>
<evidence type="ECO:0000256" key="3">
    <source>
        <dbReference type="ARBA" id="ARBA00022603"/>
    </source>
</evidence>
<dbReference type="EC" id="2.1.1.72" evidence="2"/>
<evidence type="ECO:0000259" key="8">
    <source>
        <dbReference type="Pfam" id="PF02384"/>
    </source>
</evidence>
<dbReference type="eggNOG" id="COG0286">
    <property type="taxonomic scope" value="Bacteria"/>
</dbReference>
<keyword evidence="4" id="KW-0808">Transferase</keyword>
<dbReference type="Pfam" id="PF02384">
    <property type="entry name" value="N6_Mtase"/>
    <property type="match status" value="1"/>
</dbReference>
<comment type="catalytic activity">
    <reaction evidence="7">
        <text>a 2'-deoxyadenosine in DNA + S-adenosyl-L-methionine = an N(6)-methyl-2'-deoxyadenosine in DNA + S-adenosyl-L-homocysteine + H(+)</text>
        <dbReference type="Rhea" id="RHEA:15197"/>
        <dbReference type="Rhea" id="RHEA-COMP:12418"/>
        <dbReference type="Rhea" id="RHEA-COMP:12419"/>
        <dbReference type="ChEBI" id="CHEBI:15378"/>
        <dbReference type="ChEBI" id="CHEBI:57856"/>
        <dbReference type="ChEBI" id="CHEBI:59789"/>
        <dbReference type="ChEBI" id="CHEBI:90615"/>
        <dbReference type="ChEBI" id="CHEBI:90616"/>
        <dbReference type="EC" id="2.1.1.72"/>
    </reaction>
</comment>
<dbReference type="GO" id="GO:0009007">
    <property type="term" value="F:site-specific DNA-methyltransferase (adenine-specific) activity"/>
    <property type="evidence" value="ECO:0007669"/>
    <property type="project" value="UniProtKB-EC"/>
</dbReference>
<evidence type="ECO:0000313" key="10">
    <source>
        <dbReference type="Proteomes" id="UP000006457"/>
    </source>
</evidence>
<dbReference type="InterPro" id="IPR029063">
    <property type="entry name" value="SAM-dependent_MTases_sf"/>
</dbReference>
<protein>
    <recommendedName>
        <fullName evidence="2">site-specific DNA-methyltransferase (adenine-specific)</fullName>
        <ecNumber evidence="2">2.1.1.72</ecNumber>
    </recommendedName>
</protein>
<dbReference type="GO" id="GO:0009307">
    <property type="term" value="P:DNA restriction-modification system"/>
    <property type="evidence" value="ECO:0007669"/>
    <property type="project" value="UniProtKB-KW"/>
</dbReference>
<feature type="domain" description="DNA methylase adenine-specific" evidence="8">
    <location>
        <begin position="265"/>
        <end position="409"/>
    </location>
</feature>
<evidence type="ECO:0000256" key="6">
    <source>
        <dbReference type="ARBA" id="ARBA00022747"/>
    </source>
</evidence>
<dbReference type="PATRIC" id="fig|1095749.3.peg.510"/>
<dbReference type="SUPFAM" id="SSF53335">
    <property type="entry name" value="S-adenosyl-L-methionine-dependent methyltransferases"/>
    <property type="match status" value="1"/>
</dbReference>
<dbReference type="RefSeq" id="WP_005759184.1">
    <property type="nucleotide sequence ID" value="NZ_AJSX01000007.1"/>
</dbReference>
<dbReference type="PANTHER" id="PTHR42933:SF3">
    <property type="entry name" value="TYPE I RESTRICTION ENZYME MJAVIII METHYLASE SUBUNIT"/>
    <property type="match status" value="1"/>
</dbReference>
<organism evidence="9 10">
    <name type="scientific">Pasteurella bettyae CCUG 2042</name>
    <dbReference type="NCBI Taxonomy" id="1095749"/>
    <lineage>
        <taxon>Bacteria</taxon>
        <taxon>Pseudomonadati</taxon>
        <taxon>Pseudomonadota</taxon>
        <taxon>Gammaproteobacteria</taxon>
        <taxon>Pasteurellales</taxon>
        <taxon>Pasteurellaceae</taxon>
        <taxon>Pasteurella</taxon>
    </lineage>
</organism>
<evidence type="ECO:0000256" key="4">
    <source>
        <dbReference type="ARBA" id="ARBA00022679"/>
    </source>
</evidence>
<proteinExistence type="inferred from homology"/>
<reference evidence="9 10" key="1">
    <citation type="submission" date="2012-03" db="EMBL/GenBank/DDBJ databases">
        <authorList>
            <person name="Harkins D.M."/>
            <person name="Madupu R."/>
            <person name="Durkin A.S."/>
            <person name="Torralba M."/>
            <person name="Methe B."/>
            <person name="Sutton G.G."/>
            <person name="Nelson K.E."/>
        </authorList>
    </citation>
    <scope>NUCLEOTIDE SEQUENCE [LARGE SCALE GENOMIC DNA]</scope>
    <source>
        <strain evidence="9 10">CCUG 2042</strain>
    </source>
</reference>
<dbReference type="InterPro" id="IPR051537">
    <property type="entry name" value="DNA_Adenine_Mtase"/>
</dbReference>
<dbReference type="GO" id="GO:0003677">
    <property type="term" value="F:DNA binding"/>
    <property type="evidence" value="ECO:0007669"/>
    <property type="project" value="InterPro"/>
</dbReference>
<keyword evidence="5" id="KW-0949">S-adenosyl-L-methionine</keyword>
<evidence type="ECO:0000256" key="7">
    <source>
        <dbReference type="ARBA" id="ARBA00047942"/>
    </source>
</evidence>
<evidence type="ECO:0000313" key="9">
    <source>
        <dbReference type="EMBL" id="EIJ71574.1"/>
    </source>
</evidence>
<dbReference type="GO" id="GO:0032259">
    <property type="term" value="P:methylation"/>
    <property type="evidence" value="ECO:0007669"/>
    <property type="project" value="UniProtKB-KW"/>
</dbReference>
<dbReference type="GO" id="GO:0008170">
    <property type="term" value="F:N-methyltransferase activity"/>
    <property type="evidence" value="ECO:0007669"/>
    <property type="project" value="InterPro"/>
</dbReference>
<keyword evidence="6" id="KW-0680">Restriction system</keyword>
<gene>
    <name evidence="9" type="ORF">HMPREF1052_0275</name>
</gene>
<dbReference type="InterPro" id="IPR003356">
    <property type="entry name" value="DNA_methylase_A-5"/>
</dbReference>
<evidence type="ECO:0000256" key="1">
    <source>
        <dbReference type="ARBA" id="ARBA00006594"/>
    </source>
</evidence>
<dbReference type="Gene3D" id="3.40.50.150">
    <property type="entry name" value="Vaccinia Virus protein VP39"/>
    <property type="match status" value="1"/>
</dbReference>
<keyword evidence="3" id="KW-0489">Methyltransferase</keyword>
<accession>I3DIN1</accession>
<dbReference type="EMBL" id="AJSX01000007">
    <property type="protein sequence ID" value="EIJ71574.1"/>
    <property type="molecule type" value="Genomic_DNA"/>
</dbReference>
<evidence type="ECO:0000256" key="5">
    <source>
        <dbReference type="ARBA" id="ARBA00022691"/>
    </source>
</evidence>